<sequence length="197" mass="21458">MLKGKTRMLIAVAMLSSISFVLMLLAFPLPVLPAYLKVDFSDIPALIAAITMGPVAGILVAFLKNVLDWLFAGSPTGVPVGHMANFVTSILFITPVYLIYRKVTSSKGIMAGLGAGTVSMAIGMSVLNYYVFLPMYAYFLNFPMETGTALFNTIIFGILPFNLIKGILVTIVMIVLFKRMKPLLDKVTSSYMKPNTN</sequence>
<name>A0A1I5VYK6_9BACI</name>
<keyword evidence="7 8" id="KW-0472">Membrane</keyword>
<dbReference type="PANTHER" id="PTHR38438:SF1">
    <property type="entry name" value="RIBOFLAVIN TRANSPORTER RIBU"/>
    <property type="match status" value="1"/>
</dbReference>
<comment type="subcellular location">
    <subcellularLocation>
        <location evidence="1">Cell membrane</location>
        <topology evidence="1">Multi-pass membrane protein</topology>
    </subcellularLocation>
</comment>
<evidence type="ECO:0000256" key="4">
    <source>
        <dbReference type="ARBA" id="ARBA00022475"/>
    </source>
</evidence>
<evidence type="ECO:0000256" key="9">
    <source>
        <dbReference type="SAM" id="Phobius"/>
    </source>
</evidence>
<dbReference type="InterPro" id="IPR024529">
    <property type="entry name" value="ECF_trnsprt_substrate-spec"/>
</dbReference>
<reference evidence="11" key="1">
    <citation type="submission" date="2016-10" db="EMBL/GenBank/DDBJ databases">
        <authorList>
            <person name="Varghese N."/>
            <person name="Submissions S."/>
        </authorList>
    </citation>
    <scope>NUCLEOTIDE SEQUENCE [LARGE SCALE GENOMIC DNA]</scope>
    <source>
        <strain evidence="11">DSM 11706</strain>
    </source>
</reference>
<protein>
    <recommendedName>
        <fullName evidence="8">Riboflavin transporter</fullName>
    </recommendedName>
</protein>
<evidence type="ECO:0000256" key="8">
    <source>
        <dbReference type="PIRNR" id="PIRNR037778"/>
    </source>
</evidence>
<evidence type="ECO:0000256" key="2">
    <source>
        <dbReference type="ARBA" id="ARBA00005540"/>
    </source>
</evidence>
<dbReference type="InterPro" id="IPR025720">
    <property type="entry name" value="RibU"/>
</dbReference>
<keyword evidence="11" id="KW-1185">Reference proteome</keyword>
<feature type="transmembrane region" description="Helical" evidence="9">
    <location>
        <begin position="6"/>
        <end position="31"/>
    </location>
</feature>
<dbReference type="GO" id="GO:0032217">
    <property type="term" value="F:riboflavin transmembrane transporter activity"/>
    <property type="evidence" value="ECO:0007669"/>
    <property type="project" value="UniProtKB-UniRule"/>
</dbReference>
<dbReference type="RefSeq" id="WP_093534799.1">
    <property type="nucleotide sequence ID" value="NZ_FOXU01000001.1"/>
</dbReference>
<dbReference type="GO" id="GO:0005886">
    <property type="term" value="C:plasma membrane"/>
    <property type="evidence" value="ECO:0007669"/>
    <property type="project" value="UniProtKB-SubCell"/>
</dbReference>
<evidence type="ECO:0000256" key="3">
    <source>
        <dbReference type="ARBA" id="ARBA00022448"/>
    </source>
</evidence>
<dbReference type="EMBL" id="FOXU01000001">
    <property type="protein sequence ID" value="SFQ12618.1"/>
    <property type="molecule type" value="Genomic_DNA"/>
</dbReference>
<keyword evidence="4 8" id="KW-1003">Cell membrane</keyword>
<keyword evidence="3 8" id="KW-0813">Transport</keyword>
<comment type="function">
    <text evidence="8">Probably a riboflavin-binding protein that interacts with the energy-coupling factor (ECF) ABC-transporter complex.</text>
</comment>
<organism evidence="10 11">
    <name type="scientific">Psychrobacillus psychrotolerans</name>
    <dbReference type="NCBI Taxonomy" id="126156"/>
    <lineage>
        <taxon>Bacteria</taxon>
        <taxon>Bacillati</taxon>
        <taxon>Bacillota</taxon>
        <taxon>Bacilli</taxon>
        <taxon>Bacillales</taxon>
        <taxon>Bacillaceae</taxon>
        <taxon>Psychrobacillus</taxon>
    </lineage>
</organism>
<dbReference type="AlphaFoldDB" id="A0A1I5VYK6"/>
<evidence type="ECO:0000256" key="5">
    <source>
        <dbReference type="ARBA" id="ARBA00022692"/>
    </source>
</evidence>
<dbReference type="PIRSF" id="PIRSF037778">
    <property type="entry name" value="UCP037778_transp_RibU"/>
    <property type="match status" value="1"/>
</dbReference>
<dbReference type="PANTHER" id="PTHR38438">
    <property type="entry name" value="RIBOFLAVIN TRANSPORTER RIBU"/>
    <property type="match status" value="1"/>
</dbReference>
<evidence type="ECO:0000313" key="10">
    <source>
        <dbReference type="EMBL" id="SFQ12618.1"/>
    </source>
</evidence>
<dbReference type="Proteomes" id="UP000198734">
    <property type="component" value="Unassembled WGS sequence"/>
</dbReference>
<proteinExistence type="inferred from homology"/>
<dbReference type="STRING" id="126156.SAMN05421670_1025"/>
<gene>
    <name evidence="10" type="ORF">SAMN05421670_1025</name>
</gene>
<feature type="transmembrane region" description="Helical" evidence="9">
    <location>
        <begin position="112"/>
        <end position="133"/>
    </location>
</feature>
<feature type="transmembrane region" description="Helical" evidence="9">
    <location>
        <begin position="153"/>
        <end position="177"/>
    </location>
</feature>
<dbReference type="Gene3D" id="1.10.1760.20">
    <property type="match status" value="1"/>
</dbReference>
<evidence type="ECO:0000256" key="7">
    <source>
        <dbReference type="ARBA" id="ARBA00023136"/>
    </source>
</evidence>
<keyword evidence="6 9" id="KW-1133">Transmembrane helix</keyword>
<accession>A0A1I5VYK6</accession>
<keyword evidence="5 9" id="KW-0812">Transmembrane</keyword>
<dbReference type="OrthoDB" id="9809216at2"/>
<comment type="similarity">
    <text evidence="2 8">Belongs to the prokaryotic riboflavin transporter (P-RFT) (TC 2.A.87) family.</text>
</comment>
<feature type="transmembrane region" description="Helical" evidence="9">
    <location>
        <begin position="83"/>
        <end position="100"/>
    </location>
</feature>
<dbReference type="Pfam" id="PF12822">
    <property type="entry name" value="ECF_trnsprt"/>
    <property type="match status" value="1"/>
</dbReference>
<feature type="transmembrane region" description="Helical" evidence="9">
    <location>
        <begin position="43"/>
        <end position="63"/>
    </location>
</feature>
<evidence type="ECO:0000313" key="11">
    <source>
        <dbReference type="Proteomes" id="UP000198734"/>
    </source>
</evidence>
<evidence type="ECO:0000256" key="6">
    <source>
        <dbReference type="ARBA" id="ARBA00022989"/>
    </source>
</evidence>
<evidence type="ECO:0000256" key="1">
    <source>
        <dbReference type="ARBA" id="ARBA00004651"/>
    </source>
</evidence>